<name>A0A544TFY4_9BACI</name>
<gene>
    <name evidence="1" type="ORF">FG383_07410</name>
</gene>
<reference evidence="1 2" key="1">
    <citation type="submission" date="2019-05" db="EMBL/GenBank/DDBJ databases">
        <title>Psychrobacillus vulpis sp. nov., a new species isolated from feces of a red fox that inhabits in The Tablas de Daimiel Natural Park, Albacete, Spain.</title>
        <authorList>
            <person name="Rodriguez M."/>
            <person name="Reina J.C."/>
            <person name="Bejar V."/>
            <person name="Llamas I."/>
        </authorList>
    </citation>
    <scope>NUCLEOTIDE SEQUENCE [LARGE SCALE GENOMIC DNA]</scope>
    <source>
        <strain evidence="1 2">NHI-2</strain>
    </source>
</reference>
<dbReference type="RefSeq" id="WP_142606469.1">
    <property type="nucleotide sequence ID" value="NZ_VDGG01000012.1"/>
</dbReference>
<keyword evidence="2" id="KW-1185">Reference proteome</keyword>
<dbReference type="AlphaFoldDB" id="A0A544TFY4"/>
<evidence type="ECO:0000313" key="1">
    <source>
        <dbReference type="EMBL" id="TQR16306.1"/>
    </source>
</evidence>
<evidence type="ECO:0000313" key="2">
    <source>
        <dbReference type="Proteomes" id="UP000318937"/>
    </source>
</evidence>
<dbReference type="EMBL" id="VDGG01000012">
    <property type="protein sequence ID" value="TQR16306.1"/>
    <property type="molecule type" value="Genomic_DNA"/>
</dbReference>
<comment type="caution">
    <text evidence="1">The sequence shown here is derived from an EMBL/GenBank/DDBJ whole genome shotgun (WGS) entry which is preliminary data.</text>
</comment>
<accession>A0A544TFY4</accession>
<protein>
    <submittedName>
        <fullName evidence="1">Uncharacterized protein</fullName>
    </submittedName>
</protein>
<sequence>MEDSKLYSTQDIENLKQKIAIYRDTLNSLKAGNSVEVKDEIENMQKEEYGERVKNITVQIESINQTVEVLSQDISVIMDLLKSEDVNDLIESINTLVDLHDSINISNENEENEIEKEINHTGTLTSPIPTATLPLSYKQFKDFFNNANDIQEITASPDPVVSIDLGDNQSNGRRSFPSIGVNTTQVSNSQFRNFHTKPTNTLNRVVMKQAIPLKVKINPSISFSLTPNDIRLEENPAVGESSNIVRNEAIVEETEDTVEMKVADAGEVIVEDAVEMEIEDTVEMKVADAPEVKIEDIVEMKVEDVVEIIVEDTDEMKVADAVEVIEDDTGEIVNEIVDESIVNEQPENKTKNRDFLSFFNFFLKKN</sequence>
<dbReference type="Proteomes" id="UP000318937">
    <property type="component" value="Unassembled WGS sequence"/>
</dbReference>
<proteinExistence type="predicted"/>
<dbReference type="OrthoDB" id="2731469at2"/>
<organism evidence="1 2">
    <name type="scientific">Psychrobacillus soli</name>
    <dbReference type="NCBI Taxonomy" id="1543965"/>
    <lineage>
        <taxon>Bacteria</taxon>
        <taxon>Bacillati</taxon>
        <taxon>Bacillota</taxon>
        <taxon>Bacilli</taxon>
        <taxon>Bacillales</taxon>
        <taxon>Bacillaceae</taxon>
        <taxon>Psychrobacillus</taxon>
    </lineage>
</organism>